<evidence type="ECO:0000313" key="6">
    <source>
        <dbReference type="EMBL" id="MDN7246696.1"/>
    </source>
</evidence>
<feature type="domain" description="Solute-binding protein family 3/N-terminal" evidence="4">
    <location>
        <begin position="49"/>
        <end position="270"/>
    </location>
</feature>
<feature type="signal peptide" evidence="3">
    <location>
        <begin position="1"/>
        <end position="19"/>
    </location>
</feature>
<protein>
    <submittedName>
        <fullName evidence="6">Transporter substrate-binding domain-containing protein</fullName>
    </submittedName>
</protein>
<evidence type="ECO:0000259" key="4">
    <source>
        <dbReference type="SMART" id="SM00062"/>
    </source>
</evidence>
<dbReference type="SMART" id="SM00079">
    <property type="entry name" value="PBPe"/>
    <property type="match status" value="1"/>
</dbReference>
<name>A0ABT8NFT9_9BACL</name>
<evidence type="ECO:0000256" key="1">
    <source>
        <dbReference type="ARBA" id="ARBA00022729"/>
    </source>
</evidence>
<reference evidence="6 7" key="1">
    <citation type="submission" date="2023-07" db="EMBL/GenBank/DDBJ databases">
        <title>Novel species in genus Planococcus.</title>
        <authorList>
            <person name="Ning S."/>
        </authorList>
    </citation>
    <scope>NUCLEOTIDE SEQUENCE [LARGE SCALE GENOMIC DNA]</scope>
    <source>
        <strain evidence="6 7">N017</strain>
    </source>
</reference>
<dbReference type="SMART" id="SM00062">
    <property type="entry name" value="PBPb"/>
    <property type="match status" value="1"/>
</dbReference>
<dbReference type="SUPFAM" id="SSF53850">
    <property type="entry name" value="Periplasmic binding protein-like II"/>
    <property type="match status" value="1"/>
</dbReference>
<dbReference type="Gene3D" id="3.40.190.10">
    <property type="entry name" value="Periplasmic binding protein-like II"/>
    <property type="match status" value="2"/>
</dbReference>
<keyword evidence="1 3" id="KW-0732">Signal</keyword>
<dbReference type="Proteomes" id="UP001172142">
    <property type="component" value="Unassembled WGS sequence"/>
</dbReference>
<dbReference type="PROSITE" id="PS51257">
    <property type="entry name" value="PROKAR_LIPOPROTEIN"/>
    <property type="match status" value="1"/>
</dbReference>
<feature type="domain" description="Ionotropic glutamate receptor C-terminal" evidence="5">
    <location>
        <begin position="49"/>
        <end position="270"/>
    </location>
</feature>
<dbReference type="PANTHER" id="PTHR35936:SF38">
    <property type="entry name" value="GLUTAMINE-BINDING PERIPLASMIC PROTEIN"/>
    <property type="match status" value="1"/>
</dbReference>
<accession>A0ABT8NFT9</accession>
<organism evidence="6 7">
    <name type="scientific">Planococcus shenhongbingii</name>
    <dbReference type="NCBI Taxonomy" id="3058398"/>
    <lineage>
        <taxon>Bacteria</taxon>
        <taxon>Bacillati</taxon>
        <taxon>Bacillota</taxon>
        <taxon>Bacilli</taxon>
        <taxon>Bacillales</taxon>
        <taxon>Caryophanaceae</taxon>
        <taxon>Planococcus</taxon>
    </lineage>
</organism>
<proteinExistence type="predicted"/>
<dbReference type="PANTHER" id="PTHR35936">
    <property type="entry name" value="MEMBRANE-BOUND LYTIC MUREIN TRANSGLYCOSYLASE F"/>
    <property type="match status" value="1"/>
</dbReference>
<evidence type="ECO:0000259" key="5">
    <source>
        <dbReference type="SMART" id="SM00079"/>
    </source>
</evidence>
<gene>
    <name evidence="6" type="ORF">QWY13_14495</name>
</gene>
<evidence type="ECO:0000313" key="7">
    <source>
        <dbReference type="Proteomes" id="UP001172142"/>
    </source>
</evidence>
<dbReference type="EMBL" id="JAUJWU010000004">
    <property type="protein sequence ID" value="MDN7246696.1"/>
    <property type="molecule type" value="Genomic_DNA"/>
</dbReference>
<dbReference type="InterPro" id="IPR001638">
    <property type="entry name" value="Solute-binding_3/MltF_N"/>
</dbReference>
<evidence type="ECO:0000256" key="3">
    <source>
        <dbReference type="SAM" id="SignalP"/>
    </source>
</evidence>
<keyword evidence="7" id="KW-1185">Reference proteome</keyword>
<dbReference type="RefSeq" id="WP_300991184.1">
    <property type="nucleotide sequence ID" value="NZ_CP129235.1"/>
</dbReference>
<sequence length="270" mass="29753">MKKFSFLLILLSLILIVAACVQQGGESESEGEGGSEGEANVENSEGEGIYTVGIDTTYPPFEFQKSGEYQGIDVELIKAIAENQGFEIQFRPMDFIGIIPALEEGELDLAIAGMSITEERKEVLDFSDPYFDAGLALVTTKDNTEINSLEDLDGKIIAVKSGTTGSKFVGENREKYGYRIAYFDDSPSMFLEVANGHAQALVEDYPVIAYAITTRNLELKTVEERLTGEQYGIAVLKGKHGELLEKINEGLQQLRDDGTYEEIVTKYIKS</sequence>
<dbReference type="Pfam" id="PF00497">
    <property type="entry name" value="SBP_bac_3"/>
    <property type="match status" value="1"/>
</dbReference>
<evidence type="ECO:0000256" key="2">
    <source>
        <dbReference type="SAM" id="MobiDB-lite"/>
    </source>
</evidence>
<dbReference type="InterPro" id="IPR001320">
    <property type="entry name" value="Iontro_rcpt_C"/>
</dbReference>
<comment type="caution">
    <text evidence="6">The sequence shown here is derived from an EMBL/GenBank/DDBJ whole genome shotgun (WGS) entry which is preliminary data.</text>
</comment>
<feature type="region of interest" description="Disordered" evidence="2">
    <location>
        <begin position="26"/>
        <end position="46"/>
    </location>
</feature>
<feature type="compositionally biased region" description="Low complexity" evidence="2">
    <location>
        <begin position="37"/>
        <end position="46"/>
    </location>
</feature>
<feature type="chain" id="PRO_5047099496" evidence="3">
    <location>
        <begin position="20"/>
        <end position="270"/>
    </location>
</feature>